<gene>
    <name evidence="5" type="ordered locus">Maqu_0911</name>
</gene>
<dbReference type="HOGENOM" id="CLU_013446_10_6_6"/>
<dbReference type="EMBL" id="CP000514">
    <property type="protein sequence ID" value="ABM18007.1"/>
    <property type="molecule type" value="Genomic_DNA"/>
</dbReference>
<dbReference type="SUPFAM" id="SSF52540">
    <property type="entry name" value="P-loop containing nucleoside triphosphate hydrolases"/>
    <property type="match status" value="1"/>
</dbReference>
<dbReference type="InterPro" id="IPR037257">
    <property type="entry name" value="T2SS_E_N_sf"/>
</dbReference>
<evidence type="ECO:0000256" key="1">
    <source>
        <dbReference type="ARBA" id="ARBA00006611"/>
    </source>
</evidence>
<evidence type="ECO:0000256" key="2">
    <source>
        <dbReference type="ARBA" id="ARBA00022741"/>
    </source>
</evidence>
<dbReference type="eggNOG" id="COG2804">
    <property type="taxonomic scope" value="Bacteria"/>
</dbReference>
<dbReference type="Gene3D" id="3.30.450.90">
    <property type="match status" value="1"/>
</dbReference>
<dbReference type="Pfam" id="PF00437">
    <property type="entry name" value="T2SSE"/>
    <property type="match status" value="1"/>
</dbReference>
<dbReference type="PANTHER" id="PTHR30258">
    <property type="entry name" value="TYPE II SECRETION SYSTEM PROTEIN GSPE-RELATED"/>
    <property type="match status" value="1"/>
</dbReference>
<dbReference type="STRING" id="351348.Maqu_0911"/>
<dbReference type="Proteomes" id="UP000000998">
    <property type="component" value="Chromosome"/>
</dbReference>
<dbReference type="PROSITE" id="PS00662">
    <property type="entry name" value="T2SP_E"/>
    <property type="match status" value="1"/>
</dbReference>
<dbReference type="InterPro" id="IPR001482">
    <property type="entry name" value="T2SS/T4SS_dom"/>
</dbReference>
<evidence type="ECO:0000313" key="5">
    <source>
        <dbReference type="EMBL" id="ABM18007.1"/>
    </source>
</evidence>
<protein>
    <submittedName>
        <fullName evidence="5">Type II secretion system protein E</fullName>
    </submittedName>
</protein>
<dbReference type="Gene3D" id="3.40.50.300">
    <property type="entry name" value="P-loop containing nucleotide triphosphate hydrolases"/>
    <property type="match status" value="1"/>
</dbReference>
<evidence type="ECO:0000259" key="4">
    <source>
        <dbReference type="PROSITE" id="PS00662"/>
    </source>
</evidence>
<dbReference type="PANTHER" id="PTHR30258:SF13">
    <property type="entry name" value="SECRETION PATHWAY ATPASE-RELATED"/>
    <property type="match status" value="1"/>
</dbReference>
<feature type="domain" description="Bacterial type II secretion system protein E" evidence="4">
    <location>
        <begin position="416"/>
        <end position="430"/>
    </location>
</feature>
<dbReference type="Gene3D" id="3.30.300.160">
    <property type="entry name" value="Type II secretion system, protein E, N-terminal domain"/>
    <property type="match status" value="1"/>
</dbReference>
<keyword evidence="2" id="KW-0547">Nucleotide-binding</keyword>
<proteinExistence type="inferred from homology"/>
<dbReference type="SMART" id="SM00382">
    <property type="entry name" value="AAA"/>
    <property type="match status" value="1"/>
</dbReference>
<name>A1TZ38_MARN8</name>
<dbReference type="RefSeq" id="WP_011784427.1">
    <property type="nucleotide sequence ID" value="NC_008740.1"/>
</dbReference>
<dbReference type="SUPFAM" id="SSF160246">
    <property type="entry name" value="EspE N-terminal domain-like"/>
    <property type="match status" value="1"/>
</dbReference>
<evidence type="ECO:0000313" key="6">
    <source>
        <dbReference type="Proteomes" id="UP000000998"/>
    </source>
</evidence>
<dbReference type="InterPro" id="IPR003593">
    <property type="entry name" value="AAA+_ATPase"/>
</dbReference>
<dbReference type="OrthoDB" id="9804785at2"/>
<keyword evidence="3" id="KW-0067">ATP-binding</keyword>
<dbReference type="AlphaFoldDB" id="A1TZ38"/>
<sequence length="601" mass="67174">MANDTVTMPAPPHRQTLTLRDICSALVESGEITQQDAEKVLTANLGAASGAGHTPQRHPLELVAIAALTSQRDGRTLDLERLTHWLARWGGQDYYHIDPLKIDTPAIARVMSYAFAQRHGILAVEITPNEVVIASTEPFKREWESNLRQAVRKDIRRVVANPEDIRRYTVEFYQLASSVSKASGGQSPGGAGNQNFEQLLDLGASENPDANDQHVVKIVDWLLQYAFDQRASDIHIEPRRTVTQVRFRIDGVLHNVYEFPEHVGVAVTSRLKILGRLNVAEKRRPQDGRIKTRKPDNSEVELRLATMPTAFGEKMVMRIFDPEVLLKSFEQLGFSKEDRERWQTMTSRPHGIVLVTGPTGSGKTTTLYSTLKQLASPELNICTIEDPIEMVEPAFNQMQVQTNIDLTFAHGVRALLRQDPDIIMIGEIRDLETAEMAVQAALTGHLVLSTLHTNDAPSAITRLMELGIPPYLIRATVLGVMAQRLARTLCPHCKQPGEPDAQAWQTLTRPWKAPLPRQFHHPVGCLECRNTGYLGRAGVYEIMALSDKLTRQITDRCELEQLRLDAYKEGMKSLRLSGAQKVAAGLTTVEEILRVTPESQR</sequence>
<dbReference type="InterPro" id="IPR007831">
    <property type="entry name" value="T2SS_GspE_N"/>
</dbReference>
<reference evidence="6" key="1">
    <citation type="journal article" date="2011" name="Appl. Environ. Microbiol.">
        <title>Genomic potential of Marinobacter aquaeolei, a biogeochemical 'opportunitroph'.</title>
        <authorList>
            <person name="Singer E."/>
            <person name="Webb E.A."/>
            <person name="Nelson W.C."/>
            <person name="Heidelberg J.F."/>
            <person name="Ivanova N."/>
            <person name="Pati A."/>
            <person name="Edwards K.J."/>
        </authorList>
    </citation>
    <scope>NUCLEOTIDE SEQUENCE [LARGE SCALE GENOMIC DNA]</scope>
    <source>
        <strain evidence="6">ATCC 700491 / DSM 11845 / VT8</strain>
    </source>
</reference>
<comment type="similarity">
    <text evidence="1">Belongs to the GSP E family.</text>
</comment>
<dbReference type="GO" id="GO:0005886">
    <property type="term" value="C:plasma membrane"/>
    <property type="evidence" value="ECO:0007669"/>
    <property type="project" value="TreeGrafter"/>
</dbReference>
<dbReference type="KEGG" id="maq:Maqu_0911"/>
<dbReference type="InterPro" id="IPR027417">
    <property type="entry name" value="P-loop_NTPase"/>
</dbReference>
<dbReference type="Pfam" id="PF05157">
    <property type="entry name" value="MshEN"/>
    <property type="match status" value="1"/>
</dbReference>
<dbReference type="GO" id="GO:0005524">
    <property type="term" value="F:ATP binding"/>
    <property type="evidence" value="ECO:0007669"/>
    <property type="project" value="UniProtKB-KW"/>
</dbReference>
<dbReference type="FunFam" id="3.40.50.300:FF:000398">
    <property type="entry name" value="Type IV pilus assembly ATPase PilB"/>
    <property type="match status" value="1"/>
</dbReference>
<accession>A1TZ38</accession>
<dbReference type="GO" id="GO:0016887">
    <property type="term" value="F:ATP hydrolysis activity"/>
    <property type="evidence" value="ECO:0007669"/>
    <property type="project" value="TreeGrafter"/>
</dbReference>
<dbReference type="CDD" id="cd01129">
    <property type="entry name" value="PulE-GspE-like"/>
    <property type="match status" value="1"/>
</dbReference>
<organism evidence="5 6">
    <name type="scientific">Marinobacter nauticus (strain ATCC 700491 / DSM 11845 / VT8)</name>
    <name type="common">Marinobacter aquaeolei</name>
    <dbReference type="NCBI Taxonomy" id="351348"/>
    <lineage>
        <taxon>Bacteria</taxon>
        <taxon>Pseudomonadati</taxon>
        <taxon>Pseudomonadota</taxon>
        <taxon>Gammaproteobacteria</taxon>
        <taxon>Pseudomonadales</taxon>
        <taxon>Marinobacteraceae</taxon>
        <taxon>Marinobacter</taxon>
    </lineage>
</organism>
<evidence type="ECO:0000256" key="3">
    <source>
        <dbReference type="ARBA" id="ARBA00022840"/>
    </source>
</evidence>